<dbReference type="PANTHER" id="PTHR48021:SF32">
    <property type="entry name" value="FACILITATED TREHALOSE TRANSPORTER TRET1-2 HOMOLOG-LIKE PROTEIN"/>
    <property type="match status" value="1"/>
</dbReference>
<dbReference type="Proteomes" id="UP001153636">
    <property type="component" value="Chromosome 12"/>
</dbReference>
<dbReference type="AlphaFoldDB" id="A0A9P0G8S1"/>
<evidence type="ECO:0000256" key="1">
    <source>
        <dbReference type="ARBA" id="ARBA00004141"/>
    </source>
</evidence>
<reference evidence="7" key="1">
    <citation type="submission" date="2022-01" db="EMBL/GenBank/DDBJ databases">
        <authorList>
            <person name="King R."/>
        </authorList>
    </citation>
    <scope>NUCLEOTIDE SEQUENCE</scope>
</reference>
<dbReference type="InterPro" id="IPR036259">
    <property type="entry name" value="MFS_trans_sf"/>
</dbReference>
<feature type="transmembrane region" description="Helical" evidence="5">
    <location>
        <begin position="173"/>
        <end position="195"/>
    </location>
</feature>
<sequence>MDAEKNDLDGDTDDTKIINNEVPFVISSNERREIDLKWKDSYKQILAACIANTIVIQAGINMAFSAVLLPQLNETRSEMTISKSEASWVASLVTIVLPIGSLAVGPLMDKYGRKKICLIANIPTVFAWLLVYYAQNVWYLYVARIISGLVGGLVTVALIYVSEIAHPKLRSMLLCLNSVFVTFGILLTCLLGLWFPWRTMAFIFIVMTILLSVCMWFIPESPHWLFIFKEDHQATSEALSWLYGSNNLIHQHEFRKILEAKQQTTPEKQDERSTLLRIKDDLTLYKHPTVYKPVIIMTIIFIFQQFSGAYAIIFYAVDLFRMIGGRFRRGMDEYVALALLGSIRFVIAIISALISKKVGRRTLMFVSALGMCVTSLMAGLYMYLSIVPKDVYEEMNITNDISENNVVLYCVLAYVCFSSLGYLVIPWTLIGELLPVKVRGKLAGLMIGLAYILMFLVVKMFPFILDLISIQYLFYIMAVINLFGFGFLYVFLPETLGKSFSDIEKYFLR</sequence>
<evidence type="ECO:0000256" key="3">
    <source>
        <dbReference type="ARBA" id="ARBA00022989"/>
    </source>
</evidence>
<feature type="transmembrane region" description="Helical" evidence="5">
    <location>
        <begin position="201"/>
        <end position="219"/>
    </location>
</feature>
<feature type="transmembrane region" description="Helical" evidence="5">
    <location>
        <begin position="86"/>
        <end position="104"/>
    </location>
</feature>
<dbReference type="PANTHER" id="PTHR48021">
    <property type="match status" value="1"/>
</dbReference>
<keyword evidence="3 5" id="KW-1133">Transmembrane helix</keyword>
<feature type="transmembrane region" description="Helical" evidence="5">
    <location>
        <begin position="116"/>
        <end position="135"/>
    </location>
</feature>
<name>A0A9P0G8S1_9CUCU</name>
<feature type="transmembrane region" description="Helical" evidence="5">
    <location>
        <begin position="334"/>
        <end position="355"/>
    </location>
</feature>
<dbReference type="OrthoDB" id="6612291at2759"/>
<dbReference type="InterPro" id="IPR005829">
    <property type="entry name" value="Sugar_transporter_CS"/>
</dbReference>
<evidence type="ECO:0000256" key="4">
    <source>
        <dbReference type="ARBA" id="ARBA00023136"/>
    </source>
</evidence>
<feature type="transmembrane region" description="Helical" evidence="5">
    <location>
        <begin position="362"/>
        <end position="386"/>
    </location>
</feature>
<keyword evidence="2 5" id="KW-0812">Transmembrane</keyword>
<evidence type="ECO:0000256" key="5">
    <source>
        <dbReference type="SAM" id="Phobius"/>
    </source>
</evidence>
<dbReference type="PROSITE" id="PS50850">
    <property type="entry name" value="MFS"/>
    <property type="match status" value="1"/>
</dbReference>
<dbReference type="InterPro" id="IPR020846">
    <property type="entry name" value="MFS_dom"/>
</dbReference>
<evidence type="ECO:0000256" key="2">
    <source>
        <dbReference type="ARBA" id="ARBA00022692"/>
    </source>
</evidence>
<dbReference type="EMBL" id="OV651824">
    <property type="protein sequence ID" value="CAH1102111.1"/>
    <property type="molecule type" value="Genomic_DNA"/>
</dbReference>
<dbReference type="InterPro" id="IPR050549">
    <property type="entry name" value="MFS_Trehalose_Transporter"/>
</dbReference>
<feature type="transmembrane region" description="Helical" evidence="5">
    <location>
        <begin position="406"/>
        <end position="430"/>
    </location>
</feature>
<protein>
    <recommendedName>
        <fullName evidence="6">Major facilitator superfamily (MFS) profile domain-containing protein</fullName>
    </recommendedName>
</protein>
<gene>
    <name evidence="7" type="ORF">PSYICH_LOCUS3439</name>
</gene>
<organism evidence="7 8">
    <name type="scientific">Psylliodes chrysocephalus</name>
    <dbReference type="NCBI Taxonomy" id="3402493"/>
    <lineage>
        <taxon>Eukaryota</taxon>
        <taxon>Metazoa</taxon>
        <taxon>Ecdysozoa</taxon>
        <taxon>Arthropoda</taxon>
        <taxon>Hexapoda</taxon>
        <taxon>Insecta</taxon>
        <taxon>Pterygota</taxon>
        <taxon>Neoptera</taxon>
        <taxon>Endopterygota</taxon>
        <taxon>Coleoptera</taxon>
        <taxon>Polyphaga</taxon>
        <taxon>Cucujiformia</taxon>
        <taxon>Chrysomeloidea</taxon>
        <taxon>Chrysomelidae</taxon>
        <taxon>Galerucinae</taxon>
        <taxon>Alticini</taxon>
        <taxon>Psylliodes</taxon>
    </lineage>
</organism>
<dbReference type="Pfam" id="PF00083">
    <property type="entry name" value="Sugar_tr"/>
    <property type="match status" value="1"/>
</dbReference>
<dbReference type="FunFam" id="1.20.1250.20:FF:000249">
    <property type="entry name" value="facilitated trehalose transporter Tret1"/>
    <property type="match status" value="1"/>
</dbReference>
<evidence type="ECO:0000313" key="7">
    <source>
        <dbReference type="EMBL" id="CAH1102111.1"/>
    </source>
</evidence>
<comment type="subcellular location">
    <subcellularLocation>
        <location evidence="1">Membrane</location>
        <topology evidence="1">Multi-pass membrane protein</topology>
    </subcellularLocation>
</comment>
<feature type="transmembrane region" description="Helical" evidence="5">
    <location>
        <begin position="470"/>
        <end position="492"/>
    </location>
</feature>
<evidence type="ECO:0000313" key="8">
    <source>
        <dbReference type="Proteomes" id="UP001153636"/>
    </source>
</evidence>
<accession>A0A9P0G8S1</accession>
<proteinExistence type="predicted"/>
<feature type="transmembrane region" description="Helical" evidence="5">
    <location>
        <begin position="442"/>
        <end position="464"/>
    </location>
</feature>
<feature type="transmembrane region" description="Helical" evidence="5">
    <location>
        <begin position="294"/>
        <end position="314"/>
    </location>
</feature>
<dbReference type="GO" id="GO:0022857">
    <property type="term" value="F:transmembrane transporter activity"/>
    <property type="evidence" value="ECO:0007669"/>
    <property type="project" value="InterPro"/>
</dbReference>
<dbReference type="SUPFAM" id="SSF103473">
    <property type="entry name" value="MFS general substrate transporter"/>
    <property type="match status" value="1"/>
</dbReference>
<feature type="transmembrane region" description="Helical" evidence="5">
    <location>
        <begin position="141"/>
        <end position="161"/>
    </location>
</feature>
<feature type="domain" description="Major facilitator superfamily (MFS) profile" evidence="6">
    <location>
        <begin position="45"/>
        <end position="496"/>
    </location>
</feature>
<feature type="transmembrane region" description="Helical" evidence="5">
    <location>
        <begin position="45"/>
        <end position="66"/>
    </location>
</feature>
<evidence type="ECO:0000259" key="6">
    <source>
        <dbReference type="PROSITE" id="PS50850"/>
    </source>
</evidence>
<keyword evidence="8" id="KW-1185">Reference proteome</keyword>
<dbReference type="InterPro" id="IPR005828">
    <property type="entry name" value="MFS_sugar_transport-like"/>
</dbReference>
<dbReference type="PROSITE" id="PS00216">
    <property type="entry name" value="SUGAR_TRANSPORT_1"/>
    <property type="match status" value="1"/>
</dbReference>
<dbReference type="GO" id="GO:0016020">
    <property type="term" value="C:membrane"/>
    <property type="evidence" value="ECO:0007669"/>
    <property type="project" value="UniProtKB-SubCell"/>
</dbReference>
<dbReference type="Gene3D" id="1.20.1250.20">
    <property type="entry name" value="MFS general substrate transporter like domains"/>
    <property type="match status" value="1"/>
</dbReference>
<keyword evidence="4 5" id="KW-0472">Membrane</keyword>